<keyword evidence="1" id="KW-1133">Transmembrane helix</keyword>
<comment type="caution">
    <text evidence="2">The sequence shown here is derived from an EMBL/GenBank/DDBJ whole genome shotgun (WGS) entry which is preliminary data.</text>
</comment>
<protein>
    <recommendedName>
        <fullName evidence="4">Aminopeptidase</fullName>
    </recommendedName>
</protein>
<dbReference type="EMBL" id="JAUJYO010000022">
    <property type="protein sequence ID" value="KAK1282931.1"/>
    <property type="molecule type" value="Genomic_DNA"/>
</dbReference>
<dbReference type="PANTHER" id="PTHR33645:SF11">
    <property type="entry name" value="AMINOPEPTIDASE (DUF3754)"/>
    <property type="match status" value="1"/>
</dbReference>
<name>A0AAV9C3G6_ACOCL</name>
<evidence type="ECO:0008006" key="4">
    <source>
        <dbReference type="Google" id="ProtNLM"/>
    </source>
</evidence>
<sequence length="515" mass="59524">MKRESVIPILKPKLIMELTKLIDDPSDRAEFLKLCKRVEYTIRAWYLLQFEDLMQLYTLFDPIHGGKRLEQQKLPPEEVDVLEQNFLTDFFKVMKESDFKIVTNKEIDVAQSGQYLLNLPIKVDESKLDKRLLPKYFAAHPTENLPQYFDKYIIFRRGIGIDRTTDFFVMEKLNMIIARIWAWLLGVTRIQKLLSKTLSIRSIKDTKKSDEINAEEHQEDLGVTRMQKLLSKKSSIKSIKDPKKSDEINAEEDEEDVVLDRIRIENMEISLRKLLSKTTIQEPTFDRVIVVYRHESTETKTDRGIYVKHFKNIPMADMELVLPEKKNPSLTPMDWVKFIISAVVGLFALVSSLEKTKSDAWVMIAVLSGVIGYCTKIYLTFHQNLVTYQNFITKAVYDKQLDSGRGTILHLCDDVIQQEVKEVIISYFVLMKEGKAKKKVLDLRCENLIKEVFGETCNFDVDDAVRKLEKLRIVTRDAGGRISCVSLKSANDEIGPTTEEMVLSVKKCDTSSLNL</sequence>
<keyword evidence="1" id="KW-0812">Transmembrane</keyword>
<feature type="transmembrane region" description="Helical" evidence="1">
    <location>
        <begin position="360"/>
        <end position="381"/>
    </location>
</feature>
<organism evidence="2 3">
    <name type="scientific">Acorus calamus</name>
    <name type="common">Sweet flag</name>
    <dbReference type="NCBI Taxonomy" id="4465"/>
    <lineage>
        <taxon>Eukaryota</taxon>
        <taxon>Viridiplantae</taxon>
        <taxon>Streptophyta</taxon>
        <taxon>Embryophyta</taxon>
        <taxon>Tracheophyta</taxon>
        <taxon>Spermatophyta</taxon>
        <taxon>Magnoliopsida</taxon>
        <taxon>Liliopsida</taxon>
        <taxon>Acoraceae</taxon>
        <taxon>Acorus</taxon>
    </lineage>
</organism>
<keyword evidence="3" id="KW-1185">Reference proteome</keyword>
<dbReference type="AlphaFoldDB" id="A0AAV9C3G6"/>
<evidence type="ECO:0000313" key="3">
    <source>
        <dbReference type="Proteomes" id="UP001180020"/>
    </source>
</evidence>
<gene>
    <name evidence="2" type="ORF">QJS10_CPB22g00461</name>
</gene>
<dbReference type="Proteomes" id="UP001180020">
    <property type="component" value="Unassembled WGS sequence"/>
</dbReference>
<keyword evidence="1" id="KW-0472">Membrane</keyword>
<reference evidence="2" key="2">
    <citation type="submission" date="2023-06" db="EMBL/GenBank/DDBJ databases">
        <authorList>
            <person name="Ma L."/>
            <person name="Liu K.-W."/>
            <person name="Li Z."/>
            <person name="Hsiao Y.-Y."/>
            <person name="Qi Y."/>
            <person name="Fu T."/>
            <person name="Tang G."/>
            <person name="Zhang D."/>
            <person name="Sun W.-H."/>
            <person name="Liu D.-K."/>
            <person name="Li Y."/>
            <person name="Chen G.-Z."/>
            <person name="Liu X.-D."/>
            <person name="Liao X.-Y."/>
            <person name="Jiang Y.-T."/>
            <person name="Yu X."/>
            <person name="Hao Y."/>
            <person name="Huang J."/>
            <person name="Zhao X.-W."/>
            <person name="Ke S."/>
            <person name="Chen Y.-Y."/>
            <person name="Wu W.-L."/>
            <person name="Hsu J.-L."/>
            <person name="Lin Y.-F."/>
            <person name="Huang M.-D."/>
            <person name="Li C.-Y."/>
            <person name="Huang L."/>
            <person name="Wang Z.-W."/>
            <person name="Zhao X."/>
            <person name="Zhong W.-Y."/>
            <person name="Peng D.-H."/>
            <person name="Ahmad S."/>
            <person name="Lan S."/>
            <person name="Zhang J.-S."/>
            <person name="Tsai W.-C."/>
            <person name="Van De Peer Y."/>
            <person name="Liu Z.-J."/>
        </authorList>
    </citation>
    <scope>NUCLEOTIDE SEQUENCE</scope>
    <source>
        <strain evidence="2">CP</strain>
        <tissue evidence="2">Leaves</tissue>
    </source>
</reference>
<proteinExistence type="predicted"/>
<reference evidence="2" key="1">
    <citation type="journal article" date="2023" name="Nat. Commun.">
        <title>Diploid and tetraploid genomes of Acorus and the evolution of monocots.</title>
        <authorList>
            <person name="Ma L."/>
            <person name="Liu K.W."/>
            <person name="Li Z."/>
            <person name="Hsiao Y.Y."/>
            <person name="Qi Y."/>
            <person name="Fu T."/>
            <person name="Tang G.D."/>
            <person name="Zhang D."/>
            <person name="Sun W.H."/>
            <person name="Liu D.K."/>
            <person name="Li Y."/>
            <person name="Chen G.Z."/>
            <person name="Liu X.D."/>
            <person name="Liao X.Y."/>
            <person name="Jiang Y.T."/>
            <person name="Yu X."/>
            <person name="Hao Y."/>
            <person name="Huang J."/>
            <person name="Zhao X.W."/>
            <person name="Ke S."/>
            <person name="Chen Y.Y."/>
            <person name="Wu W.L."/>
            <person name="Hsu J.L."/>
            <person name="Lin Y.F."/>
            <person name="Huang M.D."/>
            <person name="Li C.Y."/>
            <person name="Huang L."/>
            <person name="Wang Z.W."/>
            <person name="Zhao X."/>
            <person name="Zhong W.Y."/>
            <person name="Peng D.H."/>
            <person name="Ahmad S."/>
            <person name="Lan S."/>
            <person name="Zhang J.S."/>
            <person name="Tsai W.C."/>
            <person name="Van de Peer Y."/>
            <person name="Liu Z.J."/>
        </authorList>
    </citation>
    <scope>NUCLEOTIDE SEQUENCE</scope>
    <source>
        <strain evidence="2">CP</strain>
    </source>
</reference>
<evidence type="ECO:0000256" key="1">
    <source>
        <dbReference type="SAM" id="Phobius"/>
    </source>
</evidence>
<dbReference type="PANTHER" id="PTHR33645">
    <property type="entry name" value="AMINOPEPTIDASE (DUF3754)"/>
    <property type="match status" value="1"/>
</dbReference>
<dbReference type="Pfam" id="PF12576">
    <property type="entry name" value="DUF3754"/>
    <property type="match status" value="1"/>
</dbReference>
<dbReference type="InterPro" id="IPR022227">
    <property type="entry name" value="DUF3754"/>
</dbReference>
<feature type="transmembrane region" description="Helical" evidence="1">
    <location>
        <begin position="335"/>
        <end position="353"/>
    </location>
</feature>
<accession>A0AAV9C3G6</accession>
<evidence type="ECO:0000313" key="2">
    <source>
        <dbReference type="EMBL" id="KAK1282931.1"/>
    </source>
</evidence>